<dbReference type="OrthoDB" id="3197626at2759"/>
<sequence>RADAFNKLMFALFGLYVWELVVTSPFDWSVIARKRTFRWPLVRLHVTHASHTVFYFLTRYTLLWALVGLYVRHHHTALYTFCQWAGNTAIASASTCLMMRTFAIWERRQIVVVPLTLISLGQWGLLYYAIFSVKAQWLPEAAVCVVTGASSQVLNVLYFYTMSFDAVVLVLSVVGLLGSTARSNIWNLLLKDGIIYFVVAFSANTVPAVCSTLIPSRRLS</sequence>
<dbReference type="EMBL" id="KV425999">
    <property type="protein sequence ID" value="KZV92934.1"/>
    <property type="molecule type" value="Genomic_DNA"/>
</dbReference>
<feature type="transmembrane region" description="Helical" evidence="1">
    <location>
        <begin position="157"/>
        <end position="181"/>
    </location>
</feature>
<evidence type="ECO:0000256" key="1">
    <source>
        <dbReference type="SAM" id="Phobius"/>
    </source>
</evidence>
<feature type="non-terminal residue" evidence="2">
    <location>
        <position position="1"/>
    </location>
</feature>
<evidence type="ECO:0000313" key="3">
    <source>
        <dbReference type="Proteomes" id="UP000077266"/>
    </source>
</evidence>
<protein>
    <submittedName>
        <fullName evidence="2">Uncharacterized protein</fullName>
    </submittedName>
</protein>
<feature type="transmembrane region" description="Helical" evidence="1">
    <location>
        <begin position="193"/>
        <end position="214"/>
    </location>
</feature>
<keyword evidence="1" id="KW-1133">Transmembrane helix</keyword>
<accession>A0A165I5N5</accession>
<dbReference type="InParanoid" id="A0A165I5N5"/>
<feature type="transmembrane region" description="Helical" evidence="1">
    <location>
        <begin position="52"/>
        <end position="71"/>
    </location>
</feature>
<keyword evidence="1" id="KW-0472">Membrane</keyword>
<reference evidence="2 3" key="1">
    <citation type="journal article" date="2016" name="Mol. Biol. Evol.">
        <title>Comparative Genomics of Early-Diverging Mushroom-Forming Fungi Provides Insights into the Origins of Lignocellulose Decay Capabilities.</title>
        <authorList>
            <person name="Nagy L.G."/>
            <person name="Riley R."/>
            <person name="Tritt A."/>
            <person name="Adam C."/>
            <person name="Daum C."/>
            <person name="Floudas D."/>
            <person name="Sun H."/>
            <person name="Yadav J.S."/>
            <person name="Pangilinan J."/>
            <person name="Larsson K.H."/>
            <person name="Matsuura K."/>
            <person name="Barry K."/>
            <person name="Labutti K."/>
            <person name="Kuo R."/>
            <person name="Ohm R.A."/>
            <person name="Bhattacharya S.S."/>
            <person name="Shirouzu T."/>
            <person name="Yoshinaga Y."/>
            <person name="Martin F.M."/>
            <person name="Grigoriev I.V."/>
            <person name="Hibbett D.S."/>
        </authorList>
    </citation>
    <scope>NUCLEOTIDE SEQUENCE [LARGE SCALE GENOMIC DNA]</scope>
    <source>
        <strain evidence="2 3">HHB12029</strain>
    </source>
</reference>
<feature type="transmembrane region" description="Helical" evidence="1">
    <location>
        <begin position="77"/>
        <end position="98"/>
    </location>
</feature>
<feature type="transmembrane region" description="Helical" evidence="1">
    <location>
        <begin position="12"/>
        <end position="31"/>
    </location>
</feature>
<keyword evidence="3" id="KW-1185">Reference proteome</keyword>
<evidence type="ECO:0000313" key="2">
    <source>
        <dbReference type="EMBL" id="KZV92934.1"/>
    </source>
</evidence>
<proteinExistence type="predicted"/>
<dbReference type="Proteomes" id="UP000077266">
    <property type="component" value="Unassembled WGS sequence"/>
</dbReference>
<gene>
    <name evidence="2" type="ORF">EXIGLDRAFT_613689</name>
</gene>
<organism evidence="2 3">
    <name type="scientific">Exidia glandulosa HHB12029</name>
    <dbReference type="NCBI Taxonomy" id="1314781"/>
    <lineage>
        <taxon>Eukaryota</taxon>
        <taxon>Fungi</taxon>
        <taxon>Dikarya</taxon>
        <taxon>Basidiomycota</taxon>
        <taxon>Agaricomycotina</taxon>
        <taxon>Agaricomycetes</taxon>
        <taxon>Auriculariales</taxon>
        <taxon>Exidiaceae</taxon>
        <taxon>Exidia</taxon>
    </lineage>
</organism>
<dbReference type="AlphaFoldDB" id="A0A165I5N5"/>
<name>A0A165I5N5_EXIGL</name>
<keyword evidence="1" id="KW-0812">Transmembrane</keyword>
<feature type="transmembrane region" description="Helical" evidence="1">
    <location>
        <begin position="110"/>
        <end position="130"/>
    </location>
</feature>